<accession>A0A9N7VE53</accession>
<comment type="subcellular location">
    <subcellularLocation>
        <location evidence="1">Membrane</location>
    </subcellularLocation>
</comment>
<evidence type="ECO:0000256" key="2">
    <source>
        <dbReference type="ARBA" id="ARBA00022737"/>
    </source>
</evidence>
<proteinExistence type="predicted"/>
<dbReference type="SUPFAM" id="SSF49313">
    <property type="entry name" value="Cadherin-like"/>
    <property type="match status" value="1"/>
</dbReference>
<feature type="region of interest" description="Disordered" evidence="5">
    <location>
        <begin position="1"/>
        <end position="21"/>
    </location>
</feature>
<name>A0A9N7VE53_PLEPL</name>
<evidence type="ECO:0000313" key="7">
    <source>
        <dbReference type="EMBL" id="CAB1447928.1"/>
    </source>
</evidence>
<protein>
    <submittedName>
        <fullName evidence="7">Uncharacterized protein</fullName>
    </submittedName>
</protein>
<dbReference type="Gene3D" id="2.60.40.60">
    <property type="entry name" value="Cadherins"/>
    <property type="match status" value="1"/>
</dbReference>
<keyword evidence="6" id="KW-1133">Transmembrane helix</keyword>
<dbReference type="GO" id="GO:0044331">
    <property type="term" value="P:cell-cell adhesion mediated by cadherin"/>
    <property type="evidence" value="ECO:0007669"/>
    <property type="project" value="TreeGrafter"/>
</dbReference>
<evidence type="ECO:0000256" key="3">
    <source>
        <dbReference type="ARBA" id="ARBA00022837"/>
    </source>
</evidence>
<dbReference type="InterPro" id="IPR039808">
    <property type="entry name" value="Cadherin"/>
</dbReference>
<dbReference type="InterPro" id="IPR015919">
    <property type="entry name" value="Cadherin-like_sf"/>
</dbReference>
<sequence length="129" mass="13911">MERGLEWEARSQSSGLKAQRGGDSTASIIARRRRFNHLTQELYELPIVVWDGGEPSLSGTSTLTLRVCPCQRHGRIRMCQGEAFLSSAGLSTGALIAILLCIIILLGEMGQRLWGLQRGGGSCPGGQIS</sequence>
<dbReference type="GO" id="GO:0008013">
    <property type="term" value="F:beta-catenin binding"/>
    <property type="evidence" value="ECO:0007669"/>
    <property type="project" value="TreeGrafter"/>
</dbReference>
<feature type="transmembrane region" description="Helical" evidence="6">
    <location>
        <begin position="83"/>
        <end position="106"/>
    </location>
</feature>
<dbReference type="CDD" id="cd11304">
    <property type="entry name" value="Cadherin_repeat"/>
    <property type="match status" value="1"/>
</dbReference>
<comment type="caution">
    <text evidence="7">The sequence shown here is derived from an EMBL/GenBank/DDBJ whole genome shotgun (WGS) entry which is preliminary data.</text>
</comment>
<keyword evidence="8" id="KW-1185">Reference proteome</keyword>
<keyword evidence="4 6" id="KW-0472">Membrane</keyword>
<dbReference type="GO" id="GO:0016339">
    <property type="term" value="P:calcium-dependent cell-cell adhesion via plasma membrane cell adhesion molecules"/>
    <property type="evidence" value="ECO:0007669"/>
    <property type="project" value="TreeGrafter"/>
</dbReference>
<dbReference type="Proteomes" id="UP001153269">
    <property type="component" value="Unassembled WGS sequence"/>
</dbReference>
<evidence type="ECO:0000256" key="1">
    <source>
        <dbReference type="ARBA" id="ARBA00004370"/>
    </source>
</evidence>
<keyword evidence="2" id="KW-0677">Repeat</keyword>
<dbReference type="GO" id="GO:0016342">
    <property type="term" value="C:catenin complex"/>
    <property type="evidence" value="ECO:0007669"/>
    <property type="project" value="TreeGrafter"/>
</dbReference>
<feature type="compositionally biased region" description="Polar residues" evidence="5">
    <location>
        <begin position="10"/>
        <end position="21"/>
    </location>
</feature>
<dbReference type="GO" id="GO:0045296">
    <property type="term" value="F:cadherin binding"/>
    <property type="evidence" value="ECO:0007669"/>
    <property type="project" value="TreeGrafter"/>
</dbReference>
<dbReference type="GO" id="GO:0007043">
    <property type="term" value="P:cell-cell junction assembly"/>
    <property type="evidence" value="ECO:0007669"/>
    <property type="project" value="TreeGrafter"/>
</dbReference>
<dbReference type="GO" id="GO:0016477">
    <property type="term" value="P:cell migration"/>
    <property type="evidence" value="ECO:0007669"/>
    <property type="project" value="TreeGrafter"/>
</dbReference>
<evidence type="ECO:0000256" key="5">
    <source>
        <dbReference type="SAM" id="MobiDB-lite"/>
    </source>
</evidence>
<dbReference type="GO" id="GO:0034332">
    <property type="term" value="P:adherens junction organization"/>
    <property type="evidence" value="ECO:0007669"/>
    <property type="project" value="TreeGrafter"/>
</dbReference>
<evidence type="ECO:0000256" key="4">
    <source>
        <dbReference type="ARBA" id="ARBA00023136"/>
    </source>
</evidence>
<organism evidence="7 8">
    <name type="scientific">Pleuronectes platessa</name>
    <name type="common">European plaice</name>
    <dbReference type="NCBI Taxonomy" id="8262"/>
    <lineage>
        <taxon>Eukaryota</taxon>
        <taxon>Metazoa</taxon>
        <taxon>Chordata</taxon>
        <taxon>Craniata</taxon>
        <taxon>Vertebrata</taxon>
        <taxon>Euteleostomi</taxon>
        <taxon>Actinopterygii</taxon>
        <taxon>Neopterygii</taxon>
        <taxon>Teleostei</taxon>
        <taxon>Neoteleostei</taxon>
        <taxon>Acanthomorphata</taxon>
        <taxon>Carangaria</taxon>
        <taxon>Pleuronectiformes</taxon>
        <taxon>Pleuronectoidei</taxon>
        <taxon>Pleuronectidae</taxon>
        <taxon>Pleuronectes</taxon>
    </lineage>
</organism>
<dbReference type="AlphaFoldDB" id="A0A9N7VE53"/>
<dbReference type="PANTHER" id="PTHR24027:SF106">
    <property type="entry name" value="CADHERIN-18"/>
    <property type="match status" value="1"/>
</dbReference>
<dbReference type="GO" id="GO:0005509">
    <property type="term" value="F:calcium ion binding"/>
    <property type="evidence" value="ECO:0007669"/>
    <property type="project" value="InterPro"/>
</dbReference>
<dbReference type="GO" id="GO:0000902">
    <property type="term" value="P:cell morphogenesis"/>
    <property type="evidence" value="ECO:0007669"/>
    <property type="project" value="TreeGrafter"/>
</dbReference>
<reference evidence="7" key="1">
    <citation type="submission" date="2020-03" db="EMBL/GenBank/DDBJ databases">
        <authorList>
            <person name="Weist P."/>
        </authorList>
    </citation>
    <scope>NUCLEOTIDE SEQUENCE</scope>
</reference>
<evidence type="ECO:0000256" key="6">
    <source>
        <dbReference type="SAM" id="Phobius"/>
    </source>
</evidence>
<dbReference type="EMBL" id="CADEAL010003959">
    <property type="protein sequence ID" value="CAB1447928.1"/>
    <property type="molecule type" value="Genomic_DNA"/>
</dbReference>
<gene>
    <name evidence="7" type="ORF">PLEPLA_LOCUS35595</name>
</gene>
<evidence type="ECO:0000313" key="8">
    <source>
        <dbReference type="Proteomes" id="UP001153269"/>
    </source>
</evidence>
<dbReference type="PANTHER" id="PTHR24027">
    <property type="entry name" value="CADHERIN-23"/>
    <property type="match status" value="1"/>
</dbReference>
<keyword evidence="3" id="KW-0106">Calcium</keyword>
<dbReference type="GO" id="GO:0005912">
    <property type="term" value="C:adherens junction"/>
    <property type="evidence" value="ECO:0007669"/>
    <property type="project" value="TreeGrafter"/>
</dbReference>
<keyword evidence="6" id="KW-0812">Transmembrane</keyword>